<keyword evidence="11" id="KW-0489">Methyltransferase</keyword>
<dbReference type="GO" id="GO:0005737">
    <property type="term" value="C:cytoplasm"/>
    <property type="evidence" value="ECO:0007669"/>
    <property type="project" value="UniProtKB-SubCell"/>
</dbReference>
<dbReference type="Gene3D" id="3.20.20.60">
    <property type="entry name" value="Phosphoenolpyruvate-binding domains"/>
    <property type="match status" value="1"/>
</dbReference>
<evidence type="ECO:0000313" key="12">
    <source>
        <dbReference type="Proteomes" id="UP000018688"/>
    </source>
</evidence>
<comment type="catalytic activity">
    <reaction evidence="7">
        <text>(6R)-5,10-methylene-5,6,7,8-tetrahydrofolate + 3-methyl-2-oxobutanoate + H2O = 2-dehydropantoate + (6S)-5,6,7,8-tetrahydrofolate</text>
        <dbReference type="Rhea" id="RHEA:11824"/>
        <dbReference type="ChEBI" id="CHEBI:11561"/>
        <dbReference type="ChEBI" id="CHEBI:11851"/>
        <dbReference type="ChEBI" id="CHEBI:15377"/>
        <dbReference type="ChEBI" id="CHEBI:15636"/>
        <dbReference type="ChEBI" id="CHEBI:57453"/>
        <dbReference type="EC" id="2.1.2.11"/>
    </reaction>
</comment>
<dbReference type="GO" id="GO:0008168">
    <property type="term" value="F:methyltransferase activity"/>
    <property type="evidence" value="ECO:0007669"/>
    <property type="project" value="UniProtKB-KW"/>
</dbReference>
<feature type="binding site" evidence="7 10">
    <location>
        <position position="54"/>
    </location>
    <ligand>
        <name>Mg(2+)</name>
        <dbReference type="ChEBI" id="CHEBI:18420"/>
    </ligand>
</feature>
<evidence type="ECO:0000256" key="9">
    <source>
        <dbReference type="PIRSR" id="PIRSR000388-2"/>
    </source>
</evidence>
<keyword evidence="7" id="KW-0963">Cytoplasm</keyword>
<feature type="binding site" evidence="7 9">
    <location>
        <begin position="54"/>
        <end position="55"/>
    </location>
    <ligand>
        <name>3-methyl-2-oxobutanoate</name>
        <dbReference type="ChEBI" id="CHEBI:11851"/>
    </ligand>
</feature>
<sequence length="273" mass="29796">MSTMPNSTEGSTKKLTLKALRDKKGREKITAITAYDALFARIFDGEVDVILIGDSLNMSFGGHKDTTSLSLEHIIYHTQAVCRKAKSSFLIADMPFGTYSTRDSALKNATKLIKATQVDALKLELTSKKLHIVEALIDEGIAVMPHIGLMPQYIKAEGGYKIKGRDERESKELLESALAFEQAGAFGLLLEGIIAPCATAITQKLQIPTIGIGSGAGCDGQILVWSDMLGLFDDLNPKFVRTYLQGASIIKQAVRDYASDVRSQSFPNEQESY</sequence>
<dbReference type="NCBIfam" id="NF001452">
    <property type="entry name" value="PRK00311.1"/>
    <property type="match status" value="1"/>
</dbReference>
<dbReference type="GO" id="GO:0003864">
    <property type="term" value="F:3-methyl-2-oxobutanoate hydroxymethyltransferase activity"/>
    <property type="evidence" value="ECO:0007669"/>
    <property type="project" value="UniProtKB-UniRule"/>
</dbReference>
<dbReference type="HAMAP" id="MF_00156">
    <property type="entry name" value="PanB"/>
    <property type="match status" value="1"/>
</dbReference>
<dbReference type="PANTHER" id="PTHR20881:SF0">
    <property type="entry name" value="3-METHYL-2-OXOBUTANOATE HYDROXYMETHYLTRANSFERASE"/>
    <property type="match status" value="1"/>
</dbReference>
<protein>
    <recommendedName>
        <fullName evidence="7">3-methyl-2-oxobutanoate hydroxymethyltransferase</fullName>
        <ecNumber evidence="7">2.1.2.11</ecNumber>
    </recommendedName>
    <alternativeName>
        <fullName evidence="7">Ketopantoate hydroxymethyltransferase</fullName>
        <shortName evidence="7">KPHMT</shortName>
    </alternativeName>
</protein>
<dbReference type="InterPro" id="IPR040442">
    <property type="entry name" value="Pyrv_kinase-like_dom_sf"/>
</dbReference>
<gene>
    <name evidence="7" type="primary">panB</name>
    <name evidence="11" type="ORF">HMPREF2087_01057</name>
</gene>
<dbReference type="STRING" id="1357399.HMPREF2087_01057"/>
<proteinExistence type="inferred from homology"/>
<accession>V8CHU8</accession>
<dbReference type="GO" id="GO:0032259">
    <property type="term" value="P:methylation"/>
    <property type="evidence" value="ECO:0007669"/>
    <property type="project" value="UniProtKB-KW"/>
</dbReference>
<feature type="binding site" evidence="7 10">
    <location>
        <position position="93"/>
    </location>
    <ligand>
        <name>Mg(2+)</name>
        <dbReference type="ChEBI" id="CHEBI:18420"/>
    </ligand>
</feature>
<keyword evidence="4 7" id="KW-0566">Pantothenate biosynthesis</keyword>
<dbReference type="AlphaFoldDB" id="V8CHU8"/>
<dbReference type="PANTHER" id="PTHR20881">
    <property type="entry name" value="3-METHYL-2-OXOBUTANOATE HYDROXYMETHYLTRANSFERASE"/>
    <property type="match status" value="1"/>
</dbReference>
<evidence type="ECO:0000256" key="2">
    <source>
        <dbReference type="ARBA" id="ARBA00008676"/>
    </source>
</evidence>
<dbReference type="UniPathway" id="UPA00028">
    <property type="reaction ID" value="UER00003"/>
</dbReference>
<keyword evidence="12" id="KW-1185">Reference proteome</keyword>
<comment type="caution">
    <text evidence="11">The sequence shown here is derived from an EMBL/GenBank/DDBJ whole genome shotgun (WGS) entry which is preliminary data.</text>
</comment>
<reference evidence="11 12" key="1">
    <citation type="submission" date="2013-10" db="EMBL/GenBank/DDBJ databases">
        <title>The Genome Sequence of Helicobacter canis NCTC 12740.</title>
        <authorList>
            <consortium name="The Broad Institute Genomics Platform"/>
            <person name="Earl A."/>
            <person name="Fox J.G."/>
            <person name="Shen Z."/>
            <person name="Young S.K."/>
            <person name="Zeng Q."/>
            <person name="Gargeya S."/>
            <person name="Fitzgerald M."/>
            <person name="Abouelleil A."/>
            <person name="Alvarado L."/>
            <person name="Chapman S.B."/>
            <person name="Gainer-Dewar J."/>
            <person name="Goldberg J."/>
            <person name="Griggs A."/>
            <person name="Gujja S."/>
            <person name="Hansen M."/>
            <person name="Howarth C."/>
            <person name="Imamovic A."/>
            <person name="Ireland A."/>
            <person name="Larimer J."/>
            <person name="McCowan C."/>
            <person name="Murphy C."/>
            <person name="Pearson M."/>
            <person name="Poon T.W."/>
            <person name="Priest M."/>
            <person name="Roberts A."/>
            <person name="Saif S."/>
            <person name="Shea T."/>
            <person name="Sykes S."/>
            <person name="Wortman J."/>
            <person name="Nusbaum C."/>
            <person name="Birren B."/>
        </authorList>
    </citation>
    <scope>NUCLEOTIDE SEQUENCE [LARGE SCALE GENOMIC DNA]</scope>
    <source>
        <strain evidence="11 12">NCTC 12740</strain>
    </source>
</reference>
<name>V8CHU8_9HELI</name>
<dbReference type="PIRSF" id="PIRSF000388">
    <property type="entry name" value="Pantoate_hydroxy_MeTrfase"/>
    <property type="match status" value="1"/>
</dbReference>
<dbReference type="InterPro" id="IPR015813">
    <property type="entry name" value="Pyrv/PenolPyrv_kinase-like_dom"/>
</dbReference>
<dbReference type="HOGENOM" id="CLU_036645_1_0_7"/>
<evidence type="ECO:0000256" key="7">
    <source>
        <dbReference type="HAMAP-Rule" id="MF_00156"/>
    </source>
</evidence>
<evidence type="ECO:0000256" key="5">
    <source>
        <dbReference type="ARBA" id="ARBA00022679"/>
    </source>
</evidence>
<evidence type="ECO:0000256" key="1">
    <source>
        <dbReference type="ARBA" id="ARBA00005033"/>
    </source>
</evidence>
<dbReference type="FunFam" id="3.20.20.60:FF:000003">
    <property type="entry name" value="3-methyl-2-oxobutanoate hydroxymethyltransferase"/>
    <property type="match status" value="1"/>
</dbReference>
<comment type="subcellular location">
    <subcellularLocation>
        <location evidence="7">Cytoplasm</location>
    </subcellularLocation>
</comment>
<comment type="similarity">
    <text evidence="2 7">Belongs to the PanB family.</text>
</comment>
<comment type="pathway">
    <text evidence="1 7">Cofactor biosynthesis; (R)-pantothenate biosynthesis; (R)-pantoate from 3-methyl-2-oxobutanoate: step 1/2.</text>
</comment>
<comment type="cofactor">
    <cofactor evidence="7 10">
        <name>Mg(2+)</name>
        <dbReference type="ChEBI" id="CHEBI:18420"/>
    </cofactor>
    <text evidence="7 10">Binds 1 Mg(2+) ion per subunit.</text>
</comment>
<evidence type="ECO:0000256" key="4">
    <source>
        <dbReference type="ARBA" id="ARBA00022655"/>
    </source>
</evidence>
<dbReference type="PATRIC" id="fig|1357399.3.peg.1109"/>
<keyword evidence="5 7" id="KW-0808">Transferase</keyword>
<feature type="binding site" evidence="7 10">
    <location>
        <position position="124"/>
    </location>
    <ligand>
        <name>Mg(2+)</name>
        <dbReference type="ChEBI" id="CHEBI:18420"/>
    </ligand>
</feature>
<feature type="active site" description="Proton acceptor" evidence="7 8">
    <location>
        <position position="191"/>
    </location>
</feature>
<evidence type="ECO:0000256" key="8">
    <source>
        <dbReference type="PIRSR" id="PIRSR000388-1"/>
    </source>
</evidence>
<dbReference type="SUPFAM" id="SSF51621">
    <property type="entry name" value="Phosphoenolpyruvate/pyruvate domain"/>
    <property type="match status" value="1"/>
</dbReference>
<dbReference type="GO" id="GO:0000287">
    <property type="term" value="F:magnesium ion binding"/>
    <property type="evidence" value="ECO:0007669"/>
    <property type="project" value="TreeGrafter"/>
</dbReference>
<dbReference type="EMBL" id="AZJJ01000002">
    <property type="protein sequence ID" value="ETD26672.1"/>
    <property type="molecule type" value="Genomic_DNA"/>
</dbReference>
<dbReference type="eggNOG" id="COG0413">
    <property type="taxonomic scope" value="Bacteria"/>
</dbReference>
<dbReference type="EC" id="2.1.2.11" evidence="7"/>
<dbReference type="CDD" id="cd06557">
    <property type="entry name" value="KPHMT-like"/>
    <property type="match status" value="1"/>
</dbReference>
<keyword evidence="7 10" id="KW-0460">Magnesium</keyword>
<feature type="binding site" evidence="7 9">
    <location>
        <position position="93"/>
    </location>
    <ligand>
        <name>3-methyl-2-oxobutanoate</name>
        <dbReference type="ChEBI" id="CHEBI:11851"/>
    </ligand>
</feature>
<comment type="function">
    <text evidence="6 7">Catalyzes the reversible reaction in which hydroxymethyl group from 5,10-methylenetetrahydrofolate is transferred onto alpha-ketoisovalerate to form ketopantoate.</text>
</comment>
<evidence type="ECO:0000256" key="10">
    <source>
        <dbReference type="PIRSR" id="PIRSR000388-3"/>
    </source>
</evidence>
<keyword evidence="7 10" id="KW-0479">Metal-binding</keyword>
<organism evidence="11 12">
    <name type="scientific">Helicobacter canis NCTC 12740</name>
    <dbReference type="NCBI Taxonomy" id="1357399"/>
    <lineage>
        <taxon>Bacteria</taxon>
        <taxon>Pseudomonadati</taxon>
        <taxon>Campylobacterota</taxon>
        <taxon>Epsilonproteobacteria</taxon>
        <taxon>Campylobacterales</taxon>
        <taxon>Helicobacteraceae</taxon>
        <taxon>Helicobacter</taxon>
    </lineage>
</organism>
<evidence type="ECO:0000313" key="11">
    <source>
        <dbReference type="EMBL" id="ETD26672.1"/>
    </source>
</evidence>
<dbReference type="NCBIfam" id="TIGR00222">
    <property type="entry name" value="panB"/>
    <property type="match status" value="1"/>
</dbReference>
<feature type="binding site" evidence="7 9">
    <location>
        <position position="122"/>
    </location>
    <ligand>
        <name>3-methyl-2-oxobutanoate</name>
        <dbReference type="ChEBI" id="CHEBI:11851"/>
    </ligand>
</feature>
<evidence type="ECO:0000256" key="3">
    <source>
        <dbReference type="ARBA" id="ARBA00011424"/>
    </source>
</evidence>
<dbReference type="InterPro" id="IPR003700">
    <property type="entry name" value="Pantoate_hydroxy_MeTrfase"/>
</dbReference>
<dbReference type="Proteomes" id="UP000018688">
    <property type="component" value="Unassembled WGS sequence"/>
</dbReference>
<comment type="subunit">
    <text evidence="3 7">Homodecamer; pentamer of dimers.</text>
</comment>
<dbReference type="Pfam" id="PF02548">
    <property type="entry name" value="Pantoate_transf"/>
    <property type="match status" value="1"/>
</dbReference>
<evidence type="ECO:0000256" key="6">
    <source>
        <dbReference type="ARBA" id="ARBA00056497"/>
    </source>
</evidence>
<dbReference type="GO" id="GO:0015940">
    <property type="term" value="P:pantothenate biosynthetic process"/>
    <property type="evidence" value="ECO:0007669"/>
    <property type="project" value="UniProtKB-UniRule"/>
</dbReference>